<dbReference type="Proteomes" id="UP000682134">
    <property type="component" value="Unassembled WGS sequence"/>
</dbReference>
<protein>
    <submittedName>
        <fullName evidence="1">YolD-like family protein</fullName>
    </submittedName>
</protein>
<name>A0A940SJK2_9BACI</name>
<evidence type="ECO:0000313" key="1">
    <source>
        <dbReference type="EMBL" id="MBP0724323.1"/>
    </source>
</evidence>
<evidence type="ECO:0000313" key="2">
    <source>
        <dbReference type="Proteomes" id="UP000682134"/>
    </source>
</evidence>
<accession>A0A940SJK2</accession>
<reference evidence="1" key="1">
    <citation type="submission" date="2021-04" db="EMBL/GenBank/DDBJ databases">
        <title>Genome seq and assembly of Bacillus sp.</title>
        <authorList>
            <person name="Chhetri G."/>
        </authorList>
    </citation>
    <scope>NUCLEOTIDE SEQUENCE</scope>
    <source>
        <strain evidence="1">RG28</strain>
    </source>
</reference>
<dbReference type="RefSeq" id="WP_209402726.1">
    <property type="nucleotide sequence ID" value="NZ_JAGIYQ010000002.1"/>
</dbReference>
<organism evidence="1 2">
    <name type="scientific">Gottfriedia endophytica</name>
    <dbReference type="NCBI Taxonomy" id="2820819"/>
    <lineage>
        <taxon>Bacteria</taxon>
        <taxon>Bacillati</taxon>
        <taxon>Bacillota</taxon>
        <taxon>Bacilli</taxon>
        <taxon>Bacillales</taxon>
        <taxon>Bacillaceae</taxon>
        <taxon>Gottfriedia</taxon>
    </lineage>
</organism>
<dbReference type="AlphaFoldDB" id="A0A940SJK2"/>
<dbReference type="PANTHER" id="PTHR40051:SF1">
    <property type="entry name" value="YOLD-LIKE FAMILY PROTEIN"/>
    <property type="match status" value="1"/>
</dbReference>
<dbReference type="Pfam" id="PF08863">
    <property type="entry name" value="YolD"/>
    <property type="match status" value="1"/>
</dbReference>
<dbReference type="EMBL" id="JAGIYQ010000002">
    <property type="protein sequence ID" value="MBP0724323.1"/>
    <property type="molecule type" value="Genomic_DNA"/>
</dbReference>
<keyword evidence="2" id="KW-1185">Reference proteome</keyword>
<sequence>MIRDRGTIKWTSMMLPEHVKMLRDWKIEQTYENKREVDEQLLDEMNFQLHQAIHEDRAVTITYYKNHHHYQVNGKISKIKLLENRIAVKEDEEEYMELSLTNVVDVKLSEE</sequence>
<comment type="caution">
    <text evidence="1">The sequence shown here is derived from an EMBL/GenBank/DDBJ whole genome shotgun (WGS) entry which is preliminary data.</text>
</comment>
<gene>
    <name evidence="1" type="ORF">J5Y03_03880</name>
</gene>
<proteinExistence type="predicted"/>
<dbReference type="PANTHER" id="PTHR40051">
    <property type="entry name" value="IG HYPOTHETICAL 15966"/>
    <property type="match status" value="1"/>
</dbReference>
<dbReference type="InterPro" id="IPR014962">
    <property type="entry name" value="YolD"/>
</dbReference>